<evidence type="ECO:0000313" key="2">
    <source>
        <dbReference type="Proteomes" id="UP000887013"/>
    </source>
</evidence>
<name>A0A8X6Q093_NEPPI</name>
<evidence type="ECO:0000313" key="1">
    <source>
        <dbReference type="EMBL" id="GFT90142.1"/>
    </source>
</evidence>
<sequence length="145" mass="16566">MPGGHAMCALLKWKKPCCKSLAIPPSTSTRVVAAELDVLYTVVWNVLHTAKIYPFHIQKVQLPTGVYYPHHEQLMRWMLDVTTHSKPQFPATVLFTDADSFTREGFVGTHNAHMWTMDNSHASVPWKSQQRFNVNMWQESSVIIS</sequence>
<dbReference type="AlphaFoldDB" id="A0A8X6Q093"/>
<reference evidence="1" key="1">
    <citation type="submission" date="2020-08" db="EMBL/GenBank/DDBJ databases">
        <title>Multicomponent nature underlies the extraordinary mechanical properties of spider dragline silk.</title>
        <authorList>
            <person name="Kono N."/>
            <person name="Nakamura H."/>
            <person name="Mori M."/>
            <person name="Yoshida Y."/>
            <person name="Ohtoshi R."/>
            <person name="Malay A.D."/>
            <person name="Moran D.A.P."/>
            <person name="Tomita M."/>
            <person name="Numata K."/>
            <person name="Arakawa K."/>
        </authorList>
    </citation>
    <scope>NUCLEOTIDE SEQUENCE</scope>
</reference>
<proteinExistence type="predicted"/>
<organism evidence="1 2">
    <name type="scientific">Nephila pilipes</name>
    <name type="common">Giant wood spider</name>
    <name type="synonym">Nephila maculata</name>
    <dbReference type="NCBI Taxonomy" id="299642"/>
    <lineage>
        <taxon>Eukaryota</taxon>
        <taxon>Metazoa</taxon>
        <taxon>Ecdysozoa</taxon>
        <taxon>Arthropoda</taxon>
        <taxon>Chelicerata</taxon>
        <taxon>Arachnida</taxon>
        <taxon>Araneae</taxon>
        <taxon>Araneomorphae</taxon>
        <taxon>Entelegynae</taxon>
        <taxon>Araneoidea</taxon>
        <taxon>Nephilidae</taxon>
        <taxon>Nephila</taxon>
    </lineage>
</organism>
<gene>
    <name evidence="1" type="primary">AVEN_267832_1</name>
    <name evidence="1" type="ORF">NPIL_401551</name>
</gene>
<protein>
    <submittedName>
        <fullName evidence="1">Uncharacterized protein</fullName>
    </submittedName>
</protein>
<dbReference type="EMBL" id="BMAW01024925">
    <property type="protein sequence ID" value="GFT90142.1"/>
    <property type="molecule type" value="Genomic_DNA"/>
</dbReference>
<dbReference type="PANTHER" id="PTHR47326">
    <property type="entry name" value="TRANSPOSABLE ELEMENT TC3 TRANSPOSASE-LIKE PROTEIN"/>
    <property type="match status" value="1"/>
</dbReference>
<dbReference type="Proteomes" id="UP000887013">
    <property type="component" value="Unassembled WGS sequence"/>
</dbReference>
<dbReference type="PANTHER" id="PTHR47326:SF1">
    <property type="entry name" value="HTH PSQ-TYPE DOMAIN-CONTAINING PROTEIN"/>
    <property type="match status" value="1"/>
</dbReference>
<accession>A0A8X6Q093</accession>
<keyword evidence="2" id="KW-1185">Reference proteome</keyword>
<comment type="caution">
    <text evidence="1">The sequence shown here is derived from an EMBL/GenBank/DDBJ whole genome shotgun (WGS) entry which is preliminary data.</text>
</comment>
<dbReference type="OrthoDB" id="6425040at2759"/>